<evidence type="ECO:0000313" key="3">
    <source>
        <dbReference type="Proteomes" id="UP000887226"/>
    </source>
</evidence>
<keyword evidence="3" id="KW-1185">Reference proteome</keyword>
<dbReference type="GO" id="GO:0005739">
    <property type="term" value="C:mitochondrion"/>
    <property type="evidence" value="ECO:0007669"/>
    <property type="project" value="TreeGrafter"/>
</dbReference>
<dbReference type="Gene3D" id="3.40.50.300">
    <property type="entry name" value="P-loop containing nucleotide triphosphate hydrolases"/>
    <property type="match status" value="1"/>
</dbReference>
<dbReference type="InterPro" id="IPR027417">
    <property type="entry name" value="P-loop_NTPase"/>
</dbReference>
<dbReference type="AlphaFoldDB" id="A0A9P8CIQ3"/>
<accession>A0A9P8CIQ3</accession>
<dbReference type="Proteomes" id="UP000887226">
    <property type="component" value="Unassembled WGS sequence"/>
</dbReference>
<gene>
    <name evidence="2" type="ORF">BJ878DRAFT_413309</name>
</gene>
<feature type="region of interest" description="Disordered" evidence="1">
    <location>
        <begin position="658"/>
        <end position="690"/>
    </location>
</feature>
<name>A0A9P8CIQ3_9HELO</name>
<protein>
    <submittedName>
        <fullName evidence="2">Uncharacterized protein</fullName>
    </submittedName>
</protein>
<evidence type="ECO:0000256" key="1">
    <source>
        <dbReference type="SAM" id="MobiDB-lite"/>
    </source>
</evidence>
<dbReference type="OrthoDB" id="1696305at2759"/>
<dbReference type="PANTHER" id="PTHR46434:SF1">
    <property type="entry name" value="GENETIC INTERACTOR OF PROHIBITINS 3, MITOCHONDRIAL"/>
    <property type="match status" value="1"/>
</dbReference>
<proteinExistence type="predicted"/>
<sequence>MSFRTGGIRLVSRVFKQAEASVFDLPLFLCPALLSISHKHPARFSVQRRKLHSSPELLATSSSSTPYTPNQTKKLPAKLPLQCAGCGALSQTVDKEEPGFYNLRRKTVRDYVEGKAVQAGDLGTEEYRIIQKSLENASALDPNLLEQLAFDLPVGERANESVIEDPMCERCHNLKHHDTGVSIRHPSIQALEETVLESPYKYNHIYHAIDAADFPMSLVPGIHKLLNMTQRSLNRRAKSGRYYHGKKTEISFIITRSDLLAPKKEQVDAMMPYLRTVLRSALGRDFNEARLGNIRCVSAKRAWWTKELKDDIWKRGGGGWIVGKVNVGKSQLFQEVFPKGRGNLGSGKLIKTVVLDVPAAEMEENIPDADMEQEEFFTDAKKSFEEDAVTQEAQTAQELLEDSDYLNTFSLLPPAQIETDYPAMPLISGLPGTTASPIRIPFGNGKGELVDLPGLSRGDLELHVQPEHRSSLIMHSRIRPEQKVIKPGQSLLLGGFIRITPTTPDLVFLAYAFNPLDPHLTSTEKAVGIQNGTGQTRVENIALTETAAKIISAGTFHLKWDVTRQRAGPITARDAADIHVDRLPYRVMSADLLIAGCGWVELVAQIRKRPGEMHNPDDKSLDGVDSSWPSFEVFTPEGNFIGIRQPMNAWLNVRFKPGEKNMKGRPRKSMKGHDKNMKAQARSVRHLSLT</sequence>
<reference evidence="2" key="1">
    <citation type="journal article" date="2021" name="IMA Fungus">
        <title>Genomic characterization of three marine fungi, including Emericellopsis atlantica sp. nov. with signatures of a generalist lifestyle and marine biomass degradation.</title>
        <authorList>
            <person name="Hagestad O.C."/>
            <person name="Hou L."/>
            <person name="Andersen J.H."/>
            <person name="Hansen E.H."/>
            <person name="Altermark B."/>
            <person name="Li C."/>
            <person name="Kuhnert E."/>
            <person name="Cox R.J."/>
            <person name="Crous P.W."/>
            <person name="Spatafora J.W."/>
            <person name="Lail K."/>
            <person name="Amirebrahimi M."/>
            <person name="Lipzen A."/>
            <person name="Pangilinan J."/>
            <person name="Andreopoulos W."/>
            <person name="Hayes R.D."/>
            <person name="Ng V."/>
            <person name="Grigoriev I.V."/>
            <person name="Jackson S.A."/>
            <person name="Sutton T.D.S."/>
            <person name="Dobson A.D.W."/>
            <person name="Rama T."/>
        </authorList>
    </citation>
    <scope>NUCLEOTIDE SEQUENCE</scope>
    <source>
        <strain evidence="2">TRa3180A</strain>
    </source>
</reference>
<organism evidence="2 3">
    <name type="scientific">Calycina marina</name>
    <dbReference type="NCBI Taxonomy" id="1763456"/>
    <lineage>
        <taxon>Eukaryota</taxon>
        <taxon>Fungi</taxon>
        <taxon>Dikarya</taxon>
        <taxon>Ascomycota</taxon>
        <taxon>Pezizomycotina</taxon>
        <taxon>Leotiomycetes</taxon>
        <taxon>Helotiales</taxon>
        <taxon>Pezizellaceae</taxon>
        <taxon>Calycina</taxon>
    </lineage>
</organism>
<evidence type="ECO:0000313" key="2">
    <source>
        <dbReference type="EMBL" id="KAG9248187.1"/>
    </source>
</evidence>
<dbReference type="PANTHER" id="PTHR46434">
    <property type="entry name" value="GENETIC INTERACTOR OF PROHIBITINS 3, MITOCHONDRIAL"/>
    <property type="match status" value="1"/>
</dbReference>
<dbReference type="EMBL" id="MU253754">
    <property type="protein sequence ID" value="KAG9248187.1"/>
    <property type="molecule type" value="Genomic_DNA"/>
</dbReference>
<dbReference type="InterPro" id="IPR050896">
    <property type="entry name" value="Mito_lipid_metab_GTPase"/>
</dbReference>
<dbReference type="SUPFAM" id="SSF52540">
    <property type="entry name" value="P-loop containing nucleoside triphosphate hydrolases"/>
    <property type="match status" value="1"/>
</dbReference>
<comment type="caution">
    <text evidence="2">The sequence shown here is derived from an EMBL/GenBank/DDBJ whole genome shotgun (WGS) entry which is preliminary data.</text>
</comment>